<proteinExistence type="predicted"/>
<feature type="non-terminal residue" evidence="1">
    <location>
        <position position="377"/>
    </location>
</feature>
<comment type="caution">
    <text evidence="1">The sequence shown here is derived from an EMBL/GenBank/DDBJ whole genome shotgun (WGS) entry which is preliminary data.</text>
</comment>
<name>A0A2C9XRM2_9ENTE</name>
<keyword evidence="2" id="KW-1185">Reference proteome</keyword>
<dbReference type="AlphaFoldDB" id="A0A2C9XRM2"/>
<reference evidence="1 2" key="1">
    <citation type="submission" date="2017-05" db="EMBL/GenBank/DDBJ databases">
        <title>The Genome Sequence of Enterococcus sp. 10A9_DIV0425.</title>
        <authorList>
            <consortium name="The Broad Institute Genomics Platform"/>
            <consortium name="The Broad Institute Genomic Center for Infectious Diseases"/>
            <person name="Earl A."/>
            <person name="Manson A."/>
            <person name="Schwartman J."/>
            <person name="Gilmore M."/>
            <person name="Abouelleil A."/>
            <person name="Cao P."/>
            <person name="Chapman S."/>
            <person name="Cusick C."/>
            <person name="Shea T."/>
            <person name="Young S."/>
            <person name="Neafsey D."/>
            <person name="Nusbaum C."/>
            <person name="Birren B."/>
        </authorList>
    </citation>
    <scope>NUCLEOTIDE SEQUENCE [LARGE SCALE GENOMIC DNA]</scope>
    <source>
        <strain evidence="1 2">10A9_DIV0425</strain>
    </source>
</reference>
<organism evidence="1 2">
    <name type="scientific">Candidatus Enterococcus wittei</name>
    <dbReference type="NCBI Taxonomy" id="1987383"/>
    <lineage>
        <taxon>Bacteria</taxon>
        <taxon>Bacillati</taxon>
        <taxon>Bacillota</taxon>
        <taxon>Bacilli</taxon>
        <taxon>Lactobacillales</taxon>
        <taxon>Enterococcaceae</taxon>
        <taxon>Enterococcus</taxon>
    </lineage>
</organism>
<evidence type="ECO:0000313" key="1">
    <source>
        <dbReference type="EMBL" id="OTP12054.1"/>
    </source>
</evidence>
<gene>
    <name evidence="1" type="ORF">A5844_000269</name>
</gene>
<evidence type="ECO:0000313" key="2">
    <source>
        <dbReference type="Proteomes" id="UP000194933"/>
    </source>
</evidence>
<dbReference type="Proteomes" id="UP000194933">
    <property type="component" value="Unassembled WGS sequence"/>
</dbReference>
<dbReference type="RefSeq" id="WP_179190513.1">
    <property type="nucleotide sequence ID" value="NZ_NGMO01000001.1"/>
</dbReference>
<protein>
    <submittedName>
        <fullName evidence="1">Uncharacterized protein</fullName>
    </submittedName>
</protein>
<sequence length="377" mass="44198">MEKEKENVLIYEDSKRLSIKLKENLYEEFETLHKDQKTLLKKIEGLKGKLVKDQKKLQNRDLRLELIKDAEKFHQLTNKYFDNALKMMVLEQRIKKLRGEFKLENVKPSKKFKSIGYEYGEAQLAFMKRDGMFTDEVLQAFVNINLHAPHPFELNLKGDLSLKEKTPLVACLSKEVLTKRLKIFSSEFETVLDTTKRQERILVKMKENLMSVKLQFDRDPWKTELWIKDDIKEEKKHGKDPNRISTTELVPRDVNPYVNGLAVYSGNLTYLQQLSNKVVKLENILKPQNKDKQKKSILNKLKIGNNHGEPVFKKLKVEQDHGEKKLGQIDGKFYTKDITSFILSLEDRGLKIEPKVRATMMEKLHNINTLRNATQKQ</sequence>
<accession>A0A2C9XRM2</accession>
<dbReference type="EMBL" id="NGMO01000001">
    <property type="protein sequence ID" value="OTP12054.1"/>
    <property type="molecule type" value="Genomic_DNA"/>
</dbReference>